<evidence type="ECO:0000313" key="3">
    <source>
        <dbReference type="Proteomes" id="UP001420932"/>
    </source>
</evidence>
<comment type="caution">
    <text evidence="2">The sequence shown here is derived from an EMBL/GenBank/DDBJ whole genome shotgun (WGS) entry which is preliminary data.</text>
</comment>
<feature type="compositionally biased region" description="Basic and acidic residues" evidence="1">
    <location>
        <begin position="33"/>
        <end position="62"/>
    </location>
</feature>
<sequence length="118" mass="12470">MPESSGEELGGAGWRARQWASSAVAIAQGGSGERGEPWRVKAAARDDGDGRSETTQARERGRQPQWVAWTAAEAAGFRTRGEGEQCAHLGLWAGPRMGQAGSGPTRLGQPDPTQTVLQ</sequence>
<dbReference type="AlphaFoldDB" id="A0AAP0LDM6"/>
<gene>
    <name evidence="2" type="ORF">Syun_001286</name>
</gene>
<proteinExistence type="predicted"/>
<evidence type="ECO:0000256" key="1">
    <source>
        <dbReference type="SAM" id="MobiDB-lite"/>
    </source>
</evidence>
<feature type="region of interest" description="Disordered" evidence="1">
    <location>
        <begin position="25"/>
        <end position="67"/>
    </location>
</feature>
<organism evidence="2 3">
    <name type="scientific">Stephania yunnanensis</name>
    <dbReference type="NCBI Taxonomy" id="152371"/>
    <lineage>
        <taxon>Eukaryota</taxon>
        <taxon>Viridiplantae</taxon>
        <taxon>Streptophyta</taxon>
        <taxon>Embryophyta</taxon>
        <taxon>Tracheophyta</taxon>
        <taxon>Spermatophyta</taxon>
        <taxon>Magnoliopsida</taxon>
        <taxon>Ranunculales</taxon>
        <taxon>Menispermaceae</taxon>
        <taxon>Menispermoideae</taxon>
        <taxon>Cissampelideae</taxon>
        <taxon>Stephania</taxon>
    </lineage>
</organism>
<dbReference type="Proteomes" id="UP001420932">
    <property type="component" value="Unassembled WGS sequence"/>
</dbReference>
<accession>A0AAP0LDM6</accession>
<feature type="region of interest" description="Disordered" evidence="1">
    <location>
        <begin position="92"/>
        <end position="118"/>
    </location>
</feature>
<dbReference type="EMBL" id="JBBNAF010000001">
    <property type="protein sequence ID" value="KAK9169146.1"/>
    <property type="molecule type" value="Genomic_DNA"/>
</dbReference>
<protein>
    <submittedName>
        <fullName evidence="2">Uncharacterized protein</fullName>
    </submittedName>
</protein>
<keyword evidence="3" id="KW-1185">Reference proteome</keyword>
<evidence type="ECO:0000313" key="2">
    <source>
        <dbReference type="EMBL" id="KAK9169146.1"/>
    </source>
</evidence>
<reference evidence="2 3" key="1">
    <citation type="submission" date="2024-01" db="EMBL/GenBank/DDBJ databases">
        <title>Genome assemblies of Stephania.</title>
        <authorList>
            <person name="Yang L."/>
        </authorList>
    </citation>
    <scope>NUCLEOTIDE SEQUENCE [LARGE SCALE GENOMIC DNA]</scope>
    <source>
        <strain evidence="2">YNDBR</strain>
        <tissue evidence="2">Leaf</tissue>
    </source>
</reference>
<name>A0AAP0LDM6_9MAGN</name>